<accession>A0A4R6VE51</accession>
<organism evidence="1 2">
    <name type="scientific">Mesocricetibacter intestinalis</name>
    <dbReference type="NCBI Taxonomy" id="1521930"/>
    <lineage>
        <taxon>Bacteria</taxon>
        <taxon>Pseudomonadati</taxon>
        <taxon>Pseudomonadota</taxon>
        <taxon>Gammaproteobacteria</taxon>
        <taxon>Pasteurellales</taxon>
        <taxon>Pasteurellaceae</taxon>
        <taxon>Mesocricetibacter</taxon>
    </lineage>
</organism>
<gene>
    <name evidence="1" type="ORF">EDC45_0816</name>
</gene>
<dbReference type="AlphaFoldDB" id="A0A4R6VE51"/>
<dbReference type="Pfam" id="PF06300">
    <property type="entry name" value="Tsp45I"/>
    <property type="match status" value="1"/>
</dbReference>
<dbReference type="OrthoDB" id="9786971at2"/>
<protein>
    <submittedName>
        <fullName evidence="1">Tsp45I type II restriction enzyme</fullName>
    </submittedName>
</protein>
<name>A0A4R6VE51_9PAST</name>
<evidence type="ECO:0000313" key="2">
    <source>
        <dbReference type="Proteomes" id="UP000295657"/>
    </source>
</evidence>
<dbReference type="Proteomes" id="UP000295657">
    <property type="component" value="Unassembled WGS sequence"/>
</dbReference>
<dbReference type="RefSeq" id="WP_133543710.1">
    <property type="nucleotide sequence ID" value="NZ_SNYQ01000002.1"/>
</dbReference>
<proteinExistence type="predicted"/>
<keyword evidence="2" id="KW-1185">Reference proteome</keyword>
<evidence type="ECO:0000313" key="1">
    <source>
        <dbReference type="EMBL" id="TDQ59024.1"/>
    </source>
</evidence>
<dbReference type="EMBL" id="SNYQ01000002">
    <property type="protein sequence ID" value="TDQ59024.1"/>
    <property type="molecule type" value="Genomic_DNA"/>
</dbReference>
<sequence>MNIWTIKSIELASQQNYLDLLYKVYPMSVNLRREIDQTTKNKIRIFLENKDKKNLLLTLLEQEVFPIKDSYIAYLKKDKSAIDRNPNTVDRIFGILVDMGFDEIIDKATAPKETNRQIGPLFKRWINTGALGAEVTNDFERFLKRDGNIIFNSSDDAMKKYAGQYLGYDHEKGLDFIAKFNHTYILAETKFLTDFGGHQNAQFNDAISTMKSALKKTDKNVKIISILDGVLYIKGNHKMMKELRSFDDNEIVISSVLLRDYLYHL</sequence>
<reference evidence="1 2" key="1">
    <citation type="submission" date="2019-03" db="EMBL/GenBank/DDBJ databases">
        <title>Genomic Encyclopedia of Type Strains, Phase IV (KMG-IV): sequencing the most valuable type-strain genomes for metagenomic binning, comparative biology and taxonomic classification.</title>
        <authorList>
            <person name="Goeker M."/>
        </authorList>
    </citation>
    <scope>NUCLEOTIDE SEQUENCE [LARGE SCALE GENOMIC DNA]</scope>
    <source>
        <strain evidence="1 2">DSM 28403</strain>
    </source>
</reference>
<dbReference type="InterPro" id="IPR010443">
    <property type="entry name" value="Restrct_endonuc_II_Tsp45I"/>
</dbReference>
<comment type="caution">
    <text evidence="1">The sequence shown here is derived from an EMBL/GenBank/DDBJ whole genome shotgun (WGS) entry which is preliminary data.</text>
</comment>